<reference evidence="2" key="1">
    <citation type="submission" date="2018-06" db="EMBL/GenBank/DDBJ databases">
        <authorList>
            <person name="Cea G.-C."/>
            <person name="William W."/>
        </authorList>
    </citation>
    <scope>NUCLEOTIDE SEQUENCE [LARGE SCALE GENOMIC DNA]</scope>
    <source>
        <strain evidence="2">DB21MT-2</strain>
    </source>
</reference>
<dbReference type="Proteomes" id="UP000250123">
    <property type="component" value="Chromosome SHEWBE"/>
</dbReference>
<dbReference type="AlphaFoldDB" id="A0A330M3P4"/>
<organism evidence="1 2">
    <name type="scientific">Shewanella benthica</name>
    <dbReference type="NCBI Taxonomy" id="43661"/>
    <lineage>
        <taxon>Bacteria</taxon>
        <taxon>Pseudomonadati</taxon>
        <taxon>Pseudomonadota</taxon>
        <taxon>Gammaproteobacteria</taxon>
        <taxon>Alteromonadales</taxon>
        <taxon>Shewanellaceae</taxon>
        <taxon>Shewanella</taxon>
    </lineage>
</organism>
<gene>
    <name evidence="1" type="ORF">SHEWBE_2087</name>
</gene>
<dbReference type="EMBL" id="LS483452">
    <property type="protein sequence ID" value="SQH76053.1"/>
    <property type="molecule type" value="Genomic_DNA"/>
</dbReference>
<sequence length="49" mass="5495">MIKKLPLLCSNNKLSNHGLSPSYQQISISLAEKSINLVPLLQFFNPQLI</sequence>
<accession>A0A330M3P4</accession>
<dbReference type="KEGG" id="sbk:SHEWBE_2087"/>
<name>A0A330M3P4_9GAMM</name>
<evidence type="ECO:0000313" key="2">
    <source>
        <dbReference type="Proteomes" id="UP000250123"/>
    </source>
</evidence>
<protein>
    <submittedName>
        <fullName evidence="1">Uncharacterized protein</fullName>
    </submittedName>
</protein>
<proteinExistence type="predicted"/>
<evidence type="ECO:0000313" key="1">
    <source>
        <dbReference type="EMBL" id="SQH76053.1"/>
    </source>
</evidence>